<dbReference type="InterPro" id="IPR001130">
    <property type="entry name" value="TatD-like"/>
</dbReference>
<dbReference type="AlphaFoldDB" id="N0BIM0"/>
<accession>N0BIM0</accession>
<name>N0BIM0_9EURY</name>
<dbReference type="PANTHER" id="PTHR42658:SF1">
    <property type="entry name" value="HYDROLASE TATD"/>
    <property type="match status" value="1"/>
</dbReference>
<dbReference type="GO" id="GO:0016788">
    <property type="term" value="F:hydrolase activity, acting on ester bonds"/>
    <property type="evidence" value="ECO:0007669"/>
    <property type="project" value="UniProtKB-UniRule"/>
</dbReference>
<dbReference type="EMBL" id="CP005290">
    <property type="protein sequence ID" value="AGK62167.1"/>
    <property type="molecule type" value="Genomic_DNA"/>
</dbReference>
<evidence type="ECO:0000313" key="2">
    <source>
        <dbReference type="EMBL" id="AGK62167.1"/>
    </source>
</evidence>
<dbReference type="SUPFAM" id="SSF51556">
    <property type="entry name" value="Metallo-dependent hydrolases"/>
    <property type="match status" value="1"/>
</dbReference>
<dbReference type="HOGENOM" id="CLU_061552_1_0_2"/>
<sequence>MSVMDNLVDSHTHAYMLPKKDLELMGLAKIVDVVLCSFVPLAKHIETLIDHFEELYSIHCKRLEEFGINAHIFVGIHPRCTPPEWKKLLPVIENYIESSKAVGIGEVGLDSMSKTEEEVLSEQLKIAREYDVPVIVHIPMVERIKAVEKVISIAKSIEMDFGKLVIDHTSSDTIDYVNDSNAVPGLSVKPPLLDPAKIVENIDKYCGGVLNSDCATLTDTDPLAVPKTVKYLEIKGIEKSIIEKLASLNTRKVFRIK</sequence>
<dbReference type="Proteomes" id="UP000013307">
    <property type="component" value="Chromosome"/>
</dbReference>
<dbReference type="OrthoDB" id="359310at2157"/>
<dbReference type="PANTHER" id="PTHR42658">
    <property type="entry name" value="HYDROLASE TATD"/>
    <property type="match status" value="1"/>
</dbReference>
<dbReference type="GO" id="GO:0046872">
    <property type="term" value="F:metal ion binding"/>
    <property type="evidence" value="ECO:0007669"/>
    <property type="project" value="UniProtKB-KW"/>
</dbReference>
<dbReference type="eggNOG" id="arCOG00892">
    <property type="taxonomic scope" value="Archaea"/>
</dbReference>
<dbReference type="Pfam" id="PF01026">
    <property type="entry name" value="TatD_DNase"/>
    <property type="match status" value="1"/>
</dbReference>
<keyword evidence="1 2" id="KW-0378">Hydrolase</keyword>
<organism evidence="2 3">
    <name type="scientific">Archaeoglobus sulfaticallidus PM70-1</name>
    <dbReference type="NCBI Taxonomy" id="387631"/>
    <lineage>
        <taxon>Archaea</taxon>
        <taxon>Methanobacteriati</taxon>
        <taxon>Methanobacteriota</taxon>
        <taxon>Archaeoglobi</taxon>
        <taxon>Archaeoglobales</taxon>
        <taxon>Archaeoglobaceae</taxon>
        <taxon>Archaeoglobus</taxon>
    </lineage>
</organism>
<keyword evidence="1" id="KW-0479">Metal-binding</keyword>
<reference evidence="2 3" key="1">
    <citation type="journal article" date="2013" name="Genome Announc.">
        <title>Complete Genome Sequence of the Thermophilic and Facultatively Chemolithoautotrophic Sulfate Reducer Archaeoglobus sulfaticallidus Strain PM70-1T.</title>
        <authorList>
            <person name="Stokke R."/>
            <person name="Hocking W.P."/>
            <person name="Steinsbu B.O."/>
            <person name="Steen I.H."/>
        </authorList>
    </citation>
    <scope>NUCLEOTIDE SEQUENCE [LARGE SCALE GENOMIC DNA]</scope>
    <source>
        <strain evidence="2">PM70-1</strain>
    </source>
</reference>
<comment type="similarity">
    <text evidence="1">Belongs to the metallo-dependent hydrolases superfamily.</text>
</comment>
<dbReference type="InterPro" id="IPR012022">
    <property type="entry name" value="UCP005295"/>
</dbReference>
<dbReference type="PIRSF" id="PIRSF005295">
    <property type="entry name" value="UCP005295_TatD"/>
    <property type="match status" value="1"/>
</dbReference>
<keyword evidence="3" id="KW-1185">Reference proteome</keyword>
<protein>
    <submittedName>
        <fullName evidence="2">Putative metal-dependent hydrolases with the TIM-barrel fold</fullName>
    </submittedName>
</protein>
<dbReference type="InterPro" id="IPR032466">
    <property type="entry name" value="Metal_Hydrolase"/>
</dbReference>
<dbReference type="KEGG" id="ast:Asulf_02214"/>
<evidence type="ECO:0000313" key="3">
    <source>
        <dbReference type="Proteomes" id="UP000013307"/>
    </source>
</evidence>
<proteinExistence type="inferred from homology"/>
<evidence type="ECO:0000256" key="1">
    <source>
        <dbReference type="PIRNR" id="PIRNR005295"/>
    </source>
</evidence>
<gene>
    <name evidence="2" type="ORF">Asulf_02214</name>
</gene>
<dbReference type="Gene3D" id="3.20.20.140">
    <property type="entry name" value="Metal-dependent hydrolases"/>
    <property type="match status" value="1"/>
</dbReference>